<comment type="caution">
    <text evidence="2">The sequence shown here is derived from an EMBL/GenBank/DDBJ whole genome shotgun (WGS) entry which is preliminary data.</text>
</comment>
<evidence type="ECO:0000313" key="3">
    <source>
        <dbReference type="Proteomes" id="UP000031672"/>
    </source>
</evidence>
<proteinExistence type="predicted"/>
<protein>
    <recommendedName>
        <fullName evidence="4">VcgC</fullName>
    </recommendedName>
</protein>
<dbReference type="Proteomes" id="UP000031672">
    <property type="component" value="Unassembled WGS sequence"/>
</dbReference>
<evidence type="ECO:0000256" key="1">
    <source>
        <dbReference type="SAM" id="SignalP"/>
    </source>
</evidence>
<name>A0A0C2NU31_9VIBR</name>
<accession>A0A0C2NPN7</accession>
<feature type="signal peptide" evidence="1">
    <location>
        <begin position="1"/>
        <end position="19"/>
    </location>
</feature>
<accession>A0A0C2NU31</accession>
<dbReference type="Pfam" id="PF11075">
    <property type="entry name" value="DUF2780"/>
    <property type="match status" value="1"/>
</dbReference>
<dbReference type="STRING" id="1461322.OJ16_10625"/>
<dbReference type="InterPro" id="IPR021302">
    <property type="entry name" value="DUF2780_VcgC/VcgE"/>
</dbReference>
<dbReference type="AlphaFoldDB" id="A0A0C2NU31"/>
<dbReference type="RefSeq" id="WP_040990276.1">
    <property type="nucleotide sequence ID" value="NZ_JTKH01000020.1"/>
</dbReference>
<dbReference type="EMBL" id="JTKH01000020">
    <property type="protein sequence ID" value="KII77657.1"/>
    <property type="molecule type" value="Genomic_DNA"/>
</dbReference>
<evidence type="ECO:0000313" key="2">
    <source>
        <dbReference type="EMBL" id="KII77657.1"/>
    </source>
</evidence>
<feature type="chain" id="PRO_5009758873" description="VcgC" evidence="1">
    <location>
        <begin position="20"/>
        <end position="161"/>
    </location>
</feature>
<sequence>MKKSAATFAIVFFATTVNASSFLDSATSKDATDLISSVSEKYDAAGHSLPMSDLLTQKLDVSPEQALTGTNALFSLAENQLSSGDLSELESLIPWSSSIPDAQSLLGNVENMDAVKSVFEKAGLDPSMINQFVPVVLNYLGDNGASEGLLGSLGNLWKAEP</sequence>
<gene>
    <name evidence="2" type="ORF">OJ16_10625</name>
</gene>
<keyword evidence="3" id="KW-1185">Reference proteome</keyword>
<dbReference type="OrthoDB" id="8546843at2"/>
<organism evidence="2 3">
    <name type="scientific">Vibrio renipiscarius</name>
    <dbReference type="NCBI Taxonomy" id="1461322"/>
    <lineage>
        <taxon>Bacteria</taxon>
        <taxon>Pseudomonadati</taxon>
        <taxon>Pseudomonadota</taxon>
        <taxon>Gammaproteobacteria</taxon>
        <taxon>Vibrionales</taxon>
        <taxon>Vibrionaceae</taxon>
        <taxon>Vibrio</taxon>
    </lineage>
</organism>
<evidence type="ECO:0008006" key="4">
    <source>
        <dbReference type="Google" id="ProtNLM"/>
    </source>
</evidence>
<keyword evidence="1" id="KW-0732">Signal</keyword>
<reference evidence="2 3" key="1">
    <citation type="submission" date="2014-11" db="EMBL/GenBank/DDBJ databases">
        <title>Draft Genome Sequence of Vibrio piscirenalis strains CECT 8603T and CECT 8604, two marine Gammaproteobacterium isolated from cultured gilthead sea bream (Sparus aurata).</title>
        <authorList>
            <person name="Arahal D.R."/>
            <person name="Rodrigo-Torres L."/>
            <person name="Lucena T."/>
            <person name="Pujalte M.J."/>
        </authorList>
    </citation>
    <scope>NUCLEOTIDE SEQUENCE [LARGE SCALE GENOMIC DNA]</scope>
    <source>
        <strain evidence="2 3">DCR 1-4-2</strain>
    </source>
</reference>